<gene>
    <name evidence="2" type="ORF">C1H76_2619</name>
</gene>
<dbReference type="Pfam" id="PF08631">
    <property type="entry name" value="SPO22"/>
    <property type="match status" value="1"/>
</dbReference>
<reference evidence="2 3" key="1">
    <citation type="submission" date="2018-02" db="EMBL/GenBank/DDBJ databases">
        <title>Draft genome sequences of Elsinoe sp., causing black scab on jojoba.</title>
        <authorList>
            <person name="Stodart B."/>
            <person name="Jeffress S."/>
            <person name="Ash G."/>
            <person name="Arun Chinnappa K."/>
        </authorList>
    </citation>
    <scope>NUCLEOTIDE SEQUENCE [LARGE SCALE GENOMIC DNA]</scope>
    <source>
        <strain evidence="2 3">Hillstone_2</strain>
    </source>
</reference>
<accession>A0A4U7BB92</accession>
<evidence type="ECO:0000313" key="3">
    <source>
        <dbReference type="Proteomes" id="UP000308133"/>
    </source>
</evidence>
<dbReference type="GO" id="GO:0051321">
    <property type="term" value="P:meiotic cell cycle"/>
    <property type="evidence" value="ECO:0007669"/>
    <property type="project" value="UniProtKB-KW"/>
</dbReference>
<evidence type="ECO:0000313" key="2">
    <source>
        <dbReference type="EMBL" id="TKX25127.1"/>
    </source>
</evidence>
<comment type="caution">
    <text evidence="2">The sequence shown here is derived from an EMBL/GenBank/DDBJ whole genome shotgun (WGS) entry which is preliminary data.</text>
</comment>
<dbReference type="InterPro" id="IPR039057">
    <property type="entry name" value="Spo22/ZIP4"/>
</dbReference>
<organism evidence="2 3">
    <name type="scientific">Elsinoe australis</name>
    <dbReference type="NCBI Taxonomy" id="40998"/>
    <lineage>
        <taxon>Eukaryota</taxon>
        <taxon>Fungi</taxon>
        <taxon>Dikarya</taxon>
        <taxon>Ascomycota</taxon>
        <taxon>Pezizomycotina</taxon>
        <taxon>Dothideomycetes</taxon>
        <taxon>Dothideomycetidae</taxon>
        <taxon>Myriangiales</taxon>
        <taxon>Elsinoaceae</taxon>
        <taxon>Elsinoe</taxon>
    </lineage>
</organism>
<keyword evidence="1" id="KW-0469">Meiosis</keyword>
<dbReference type="Proteomes" id="UP000308133">
    <property type="component" value="Unassembled WGS sequence"/>
</dbReference>
<dbReference type="InterPro" id="IPR013940">
    <property type="entry name" value="Spo22/ZIP4/TEX11"/>
</dbReference>
<dbReference type="PANTHER" id="PTHR40375">
    <property type="entry name" value="SPORULATION-SPECIFIC PROTEIN 22"/>
    <property type="match status" value="1"/>
</dbReference>
<evidence type="ECO:0008006" key="4">
    <source>
        <dbReference type="Google" id="ProtNLM"/>
    </source>
</evidence>
<sequence>MARPLKTEPTKDHGTPNLIELADKVQRRLSTGLFDQPLCAQIRFALGNFASPSSRNSASAAEYDKKGTELWNAVTRSQRDDDSHAIKILPLLRSFALALLHVAHQLSNKKSKARPETTIRILRTSLKAAKTCIDGSELDLATDVFQRAADYVDRLTGGDRRPCDGDLDPVETTSLDLTAEYWILRATLSWKQARRDLAEIYLSHVTAQTRTPDISVKLADLAYEIGKDLLKSEMHEEAVGWLDRASKTLESLDQDHVSQEALELRSAVLADMVLCFIAQRTEDTLQRAADIVSFLDQENTTASRLGIHLLKFQLLEARDSSEPIDFHQVLMQMIGTTILSPQSFKTIMYHVQKLHKLDPTLAQESLETLISVRLFEHGEMDLIEKAAVMRVWIAAQAPKDSHSAKALSGLLLTINDSVPNVFSEEATHAAQTLLWKCIEIAADAKQNVVAEKWCRLANHNLFSNAGHLNRSKIARKMMIISLASGNLPPAREAFYQMPQSGQDESASQYLLYRVALREGNDTLTNECLAKLIKAPESDTHYLYACVQEAQQLGSKHHALKTLRNVLERSGSNVPPGVHLPALLRCTIQLMLQEIDQDPSQSSTAMDQICQMFEAAVAHFKKASDQNDAQEAEPLELEWVAKTSYNTALRWFDTHDPGMKLALLSVCLSLMDLISLGEDVGKRNRIVDRKMLCHYLAASVLIVQARSDDNIQSSEQHYVSILHHCSAFSVEAAKSTALPDTSSGQSTRAAQLHRYEIEALIKLRRWDDLDDTLERCLETIDRDNLDILADLIITAHTVMIEQSVDSKHQQVVPRVMQGIINQSWQREGHDLVKLSRWLRCVFRMTVSTSPATALRIVEQAAGIASKKSPLKDSSKYPSIELEWLASTAFNTAVDRFCASDSEGCRTWAEAALNLAQLATESPGLYAQMQGLWRRLQEQSQQM</sequence>
<name>A0A4U7BB92_9PEZI</name>
<dbReference type="PANTHER" id="PTHR40375:SF2">
    <property type="entry name" value="SPORULATION-SPECIFIC PROTEIN 22"/>
    <property type="match status" value="1"/>
</dbReference>
<dbReference type="AlphaFoldDB" id="A0A4U7BB92"/>
<dbReference type="GO" id="GO:0090173">
    <property type="term" value="P:regulation of synaptonemal complex assembly"/>
    <property type="evidence" value="ECO:0007669"/>
    <property type="project" value="InterPro"/>
</dbReference>
<protein>
    <recommendedName>
        <fullName evidence="4">Protein ZIP4 homolog</fullName>
    </recommendedName>
</protein>
<proteinExistence type="predicted"/>
<dbReference type="EMBL" id="PTQR01000031">
    <property type="protein sequence ID" value="TKX25127.1"/>
    <property type="molecule type" value="Genomic_DNA"/>
</dbReference>
<evidence type="ECO:0000256" key="1">
    <source>
        <dbReference type="ARBA" id="ARBA00023254"/>
    </source>
</evidence>